<organism evidence="2 3">
    <name type="scientific">Flavivirga eckloniae</name>
    <dbReference type="NCBI Taxonomy" id="1803846"/>
    <lineage>
        <taxon>Bacteria</taxon>
        <taxon>Pseudomonadati</taxon>
        <taxon>Bacteroidota</taxon>
        <taxon>Flavobacteriia</taxon>
        <taxon>Flavobacteriales</taxon>
        <taxon>Flavobacteriaceae</taxon>
        <taxon>Flavivirga</taxon>
    </lineage>
</organism>
<evidence type="ECO:0000313" key="3">
    <source>
        <dbReference type="Proteomes" id="UP000235826"/>
    </source>
</evidence>
<evidence type="ECO:0000259" key="1">
    <source>
        <dbReference type="Pfam" id="PF13480"/>
    </source>
</evidence>
<dbReference type="AlphaFoldDB" id="A0A2K9PJK3"/>
<dbReference type="KEGG" id="fek:C1H87_00335"/>
<protein>
    <submittedName>
        <fullName evidence="2">GNAT family N-acetyltransferase</fullName>
    </submittedName>
</protein>
<reference evidence="2 3" key="1">
    <citation type="submission" date="2018-01" db="EMBL/GenBank/DDBJ databases">
        <title>Complete genome sequence of Flavivirga eckloniae ECD14 isolated from seaweed Ecklonia cava.</title>
        <authorList>
            <person name="Lee J.H."/>
            <person name="Baik K.S."/>
            <person name="Seong C.N."/>
        </authorList>
    </citation>
    <scope>NUCLEOTIDE SEQUENCE [LARGE SCALE GENOMIC DNA]</scope>
    <source>
        <strain evidence="2 3">ECD14</strain>
    </source>
</reference>
<dbReference type="InterPro" id="IPR038740">
    <property type="entry name" value="BioF2-like_GNAT_dom"/>
</dbReference>
<keyword evidence="3" id="KW-1185">Reference proteome</keyword>
<dbReference type="Proteomes" id="UP000235826">
    <property type="component" value="Chromosome"/>
</dbReference>
<name>A0A2K9PJK3_9FLAO</name>
<dbReference type="GO" id="GO:0016740">
    <property type="term" value="F:transferase activity"/>
    <property type="evidence" value="ECO:0007669"/>
    <property type="project" value="UniProtKB-KW"/>
</dbReference>
<dbReference type="InterPro" id="IPR016181">
    <property type="entry name" value="Acyl_CoA_acyltransferase"/>
</dbReference>
<dbReference type="SUPFAM" id="SSF55729">
    <property type="entry name" value="Acyl-CoA N-acyltransferases (Nat)"/>
    <property type="match status" value="1"/>
</dbReference>
<keyword evidence="2" id="KW-0808">Transferase</keyword>
<evidence type="ECO:0000313" key="2">
    <source>
        <dbReference type="EMBL" id="AUP77244.1"/>
    </source>
</evidence>
<dbReference type="EMBL" id="CP025791">
    <property type="protein sequence ID" value="AUP77244.1"/>
    <property type="molecule type" value="Genomic_DNA"/>
</dbReference>
<feature type="domain" description="BioF2-like acetyltransferase" evidence="1">
    <location>
        <begin position="123"/>
        <end position="273"/>
    </location>
</feature>
<sequence>MKNNPFISKEFTSVWSKHFNKSKPEIRFKFIKDLSFVKNKYLPMYTNMGKNLTNGLSYKLQMNESDYKNKVFFIYDIPEYINQSNPETGSLKLKSVKQYKGYLANLDNYTNLDDYLADNFTAKSRRKFRMYKRRLEESFNIDYKMYYGDNMTKEQYDVAFDYFNKLLKKRYTEKRINNHYLAEKKWSYLREVCYPMILSKKASLFVIFDNNTPIAVSINYIADDIDFGALTVFDIDYTKFNIGFIDIMKHLEWCIENNIRIFDFSKGDFDYKKRWGNKIYNFDYHILYDSSSVIAKLIASSLAGYFSLKQTLREKDLHTRFHKLIFLLKGNKNTNTKNFQVIKDDNEIPENDLQLIDYNTDEYAFLKKIVYDLIFNAPEAISDVNVYLVKGLEDTYCMKGKKTNIKFKLSP</sequence>
<dbReference type="RefSeq" id="WP_102753904.1">
    <property type="nucleotide sequence ID" value="NZ_CP025791.1"/>
</dbReference>
<proteinExistence type="predicted"/>
<accession>A0A2K9PJK3</accession>
<dbReference type="OrthoDB" id="1422531at2"/>
<gene>
    <name evidence="2" type="ORF">C1H87_00335</name>
</gene>
<dbReference type="Pfam" id="PF13480">
    <property type="entry name" value="Acetyltransf_6"/>
    <property type="match status" value="1"/>
</dbReference>